<dbReference type="AlphaFoldDB" id="A0A2D3UVC2"/>
<keyword evidence="4 7" id="KW-1133">Transmembrane helix</keyword>
<dbReference type="Pfam" id="PF01184">
    <property type="entry name" value="Gpr1_Fun34_YaaH"/>
    <property type="match status" value="1"/>
</dbReference>
<feature type="transmembrane region" description="Helical" evidence="7">
    <location>
        <begin position="228"/>
        <end position="252"/>
    </location>
</feature>
<feature type="region of interest" description="Disordered" evidence="6">
    <location>
        <begin position="1"/>
        <end position="20"/>
    </location>
</feature>
<evidence type="ECO:0000256" key="3">
    <source>
        <dbReference type="ARBA" id="ARBA00022692"/>
    </source>
</evidence>
<evidence type="ECO:0000256" key="5">
    <source>
        <dbReference type="ARBA" id="ARBA00023136"/>
    </source>
</evidence>
<protein>
    <submittedName>
        <fullName evidence="8">Related to Y.lipolytica GPR1 protein and Fun34p</fullName>
    </submittedName>
</protein>
<accession>A0A2D3UVC2</accession>
<dbReference type="InterPro" id="IPR000791">
    <property type="entry name" value="Gpr1/Fun34/SatP-like"/>
</dbReference>
<reference evidence="8 9" key="1">
    <citation type="submission" date="2016-03" db="EMBL/GenBank/DDBJ databases">
        <authorList>
            <person name="Ploux O."/>
        </authorList>
    </citation>
    <scope>NUCLEOTIDE SEQUENCE [LARGE SCALE GENOMIC DNA]</scope>
    <source>
        <strain evidence="8 9">URUG2</strain>
    </source>
</reference>
<feature type="unsure residue" description="D or N" evidence="8">
    <location>
        <position position="260"/>
    </location>
</feature>
<proteinExistence type="inferred from homology"/>
<dbReference type="OrthoDB" id="3648309at2759"/>
<evidence type="ECO:0000256" key="2">
    <source>
        <dbReference type="ARBA" id="ARBA00005587"/>
    </source>
</evidence>
<comment type="subcellular location">
    <subcellularLocation>
        <location evidence="1">Membrane</location>
        <topology evidence="1">Multi-pass membrane protein</topology>
    </subcellularLocation>
</comment>
<evidence type="ECO:0000256" key="4">
    <source>
        <dbReference type="ARBA" id="ARBA00022989"/>
    </source>
</evidence>
<name>A0A2D3UVC2_9PEZI</name>
<evidence type="ECO:0000256" key="7">
    <source>
        <dbReference type="SAM" id="Phobius"/>
    </source>
</evidence>
<sequence length="290" mass="31130">MSHIDKDFANGNDTKGMPSLTQVKTEGSIVLTPEMFERMYLAPQTKVDGGLRKVLGNPTPIGLGGFLIAYCPIIFSILGFRDFTGNGAATIGTCWFSGGLLAILACIMEFILGNTFPAVFFGVFGSYFLAYGATLTPSFNAFGAYADPTAANPNLAAAEATMAPGFLSGLAFWNLMMAIFSFYCTVCALRINVLFVAAFFLLSITFILISSSYWVVVQPGMQEAGHKLMIAGGSFGFVVIPIGWYLLLALMLTTVDFPFDLPVGDLSSVVPSATELAKRRKRSSDVEKAE</sequence>
<dbReference type="PANTHER" id="PTHR31123:SF4">
    <property type="entry name" value="PROTEIN ALCS"/>
    <property type="match status" value="1"/>
</dbReference>
<gene>
    <name evidence="8" type="ORF">RCC_03955</name>
</gene>
<feature type="transmembrane region" description="Helical" evidence="7">
    <location>
        <begin position="61"/>
        <end position="81"/>
    </location>
</feature>
<dbReference type="GO" id="GO:0005886">
    <property type="term" value="C:plasma membrane"/>
    <property type="evidence" value="ECO:0007669"/>
    <property type="project" value="TreeGrafter"/>
</dbReference>
<evidence type="ECO:0000256" key="6">
    <source>
        <dbReference type="SAM" id="MobiDB-lite"/>
    </source>
</evidence>
<comment type="similarity">
    <text evidence="2">Belongs to the acetate uptake transporter (AceTr) (TC 2.A.96) family.</text>
</comment>
<feature type="transmembrane region" description="Helical" evidence="7">
    <location>
        <begin position="119"/>
        <end position="146"/>
    </location>
</feature>
<dbReference type="PANTHER" id="PTHR31123">
    <property type="entry name" value="ACCUMULATION OF DYADS PROTEIN 2-RELATED"/>
    <property type="match status" value="1"/>
</dbReference>
<keyword evidence="5 7" id="KW-0472">Membrane</keyword>
<keyword evidence="3 7" id="KW-0812">Transmembrane</keyword>
<evidence type="ECO:0000313" key="8">
    <source>
        <dbReference type="EMBL" id="CZT18115.1"/>
    </source>
</evidence>
<feature type="transmembrane region" description="Helical" evidence="7">
    <location>
        <begin position="87"/>
        <end position="112"/>
    </location>
</feature>
<dbReference type="EMBL" id="FJUY01000005">
    <property type="protein sequence ID" value="CZT18115.1"/>
    <property type="molecule type" value="Genomic_DNA"/>
</dbReference>
<evidence type="ECO:0000313" key="9">
    <source>
        <dbReference type="Proteomes" id="UP000225277"/>
    </source>
</evidence>
<keyword evidence="9" id="KW-1185">Reference proteome</keyword>
<dbReference type="InterPro" id="IPR051633">
    <property type="entry name" value="AceTr"/>
</dbReference>
<dbReference type="GO" id="GO:0015123">
    <property type="term" value="F:acetate transmembrane transporter activity"/>
    <property type="evidence" value="ECO:0007669"/>
    <property type="project" value="TreeGrafter"/>
</dbReference>
<evidence type="ECO:0000256" key="1">
    <source>
        <dbReference type="ARBA" id="ARBA00004141"/>
    </source>
</evidence>
<feature type="transmembrane region" description="Helical" evidence="7">
    <location>
        <begin position="193"/>
        <end position="216"/>
    </location>
</feature>
<dbReference type="STRING" id="112498.A0A2D3UVC2"/>
<organism evidence="8 9">
    <name type="scientific">Ramularia collo-cygni</name>
    <dbReference type="NCBI Taxonomy" id="112498"/>
    <lineage>
        <taxon>Eukaryota</taxon>
        <taxon>Fungi</taxon>
        <taxon>Dikarya</taxon>
        <taxon>Ascomycota</taxon>
        <taxon>Pezizomycotina</taxon>
        <taxon>Dothideomycetes</taxon>
        <taxon>Dothideomycetidae</taxon>
        <taxon>Mycosphaerellales</taxon>
        <taxon>Mycosphaerellaceae</taxon>
        <taxon>Ramularia</taxon>
    </lineage>
</organism>
<dbReference type="Proteomes" id="UP000225277">
    <property type="component" value="Unassembled WGS sequence"/>
</dbReference>
<feature type="transmembrane region" description="Helical" evidence="7">
    <location>
        <begin position="166"/>
        <end position="186"/>
    </location>
</feature>